<dbReference type="InterPro" id="IPR001926">
    <property type="entry name" value="TrpB-like_PALP"/>
</dbReference>
<dbReference type="InterPro" id="IPR001216">
    <property type="entry name" value="P-phosphate_BS"/>
</dbReference>
<dbReference type="PROSITE" id="PS00901">
    <property type="entry name" value="CYS_SYNTHASE"/>
    <property type="match status" value="1"/>
</dbReference>
<evidence type="ECO:0000256" key="2">
    <source>
        <dbReference type="ARBA" id="ARBA00007103"/>
    </source>
</evidence>
<accession>A0A9D1MWG7</accession>
<comment type="similarity">
    <text evidence="2">Belongs to the cysteine synthase/cystathionine beta-synthase family.</text>
</comment>
<evidence type="ECO:0000256" key="1">
    <source>
        <dbReference type="ARBA" id="ARBA00001933"/>
    </source>
</evidence>
<dbReference type="Gene3D" id="3.40.50.1100">
    <property type="match status" value="2"/>
</dbReference>
<comment type="catalytic activity">
    <reaction evidence="8">
        <text>O-acetyl-L-serine + hydrogen sulfide = L-cysteine + acetate</text>
        <dbReference type="Rhea" id="RHEA:14829"/>
        <dbReference type="ChEBI" id="CHEBI:29919"/>
        <dbReference type="ChEBI" id="CHEBI:30089"/>
        <dbReference type="ChEBI" id="CHEBI:35235"/>
        <dbReference type="ChEBI" id="CHEBI:58340"/>
        <dbReference type="EC" id="2.5.1.47"/>
    </reaction>
</comment>
<gene>
    <name evidence="10" type="ORF">IAC72_00150</name>
</gene>
<protein>
    <recommendedName>
        <fullName evidence="3">cysteine synthase</fullName>
        <ecNumber evidence="3">2.5.1.47</ecNumber>
    </recommendedName>
</protein>
<comment type="cofactor">
    <cofactor evidence="1">
        <name>pyridoxal 5'-phosphate</name>
        <dbReference type="ChEBI" id="CHEBI:597326"/>
    </cofactor>
</comment>
<dbReference type="CDD" id="cd01561">
    <property type="entry name" value="CBS_like"/>
    <property type="match status" value="1"/>
</dbReference>
<keyword evidence="6" id="KW-0663">Pyridoxal phosphate</keyword>
<dbReference type="FunFam" id="3.40.50.1100:FF:000006">
    <property type="entry name" value="Cysteine synthase"/>
    <property type="match status" value="1"/>
</dbReference>
<dbReference type="PANTHER" id="PTHR10314">
    <property type="entry name" value="CYSTATHIONINE BETA-SYNTHASE"/>
    <property type="match status" value="1"/>
</dbReference>
<reference evidence="10" key="2">
    <citation type="journal article" date="2021" name="PeerJ">
        <title>Extensive microbial diversity within the chicken gut microbiome revealed by metagenomics and culture.</title>
        <authorList>
            <person name="Gilroy R."/>
            <person name="Ravi A."/>
            <person name="Getino M."/>
            <person name="Pursley I."/>
            <person name="Horton D.L."/>
            <person name="Alikhan N.F."/>
            <person name="Baker D."/>
            <person name="Gharbi K."/>
            <person name="Hall N."/>
            <person name="Watson M."/>
            <person name="Adriaenssens E.M."/>
            <person name="Foster-Nyarko E."/>
            <person name="Jarju S."/>
            <person name="Secka A."/>
            <person name="Antonio M."/>
            <person name="Oren A."/>
            <person name="Chaudhuri R.R."/>
            <person name="La Ragione R."/>
            <person name="Hildebrand F."/>
            <person name="Pallen M.J."/>
        </authorList>
    </citation>
    <scope>NUCLEOTIDE SEQUENCE</scope>
    <source>
        <strain evidence="10">ChiHjej12B11-7776</strain>
    </source>
</reference>
<proteinExistence type="inferred from homology"/>
<dbReference type="GO" id="GO:0006535">
    <property type="term" value="P:cysteine biosynthetic process from serine"/>
    <property type="evidence" value="ECO:0007669"/>
    <property type="project" value="InterPro"/>
</dbReference>
<keyword evidence="5" id="KW-0808">Transferase</keyword>
<dbReference type="InterPro" id="IPR036052">
    <property type="entry name" value="TrpB-like_PALP_sf"/>
</dbReference>
<comment type="caution">
    <text evidence="10">The sequence shown here is derived from an EMBL/GenBank/DDBJ whole genome shotgun (WGS) entry which is preliminary data.</text>
</comment>
<dbReference type="InterPro" id="IPR050214">
    <property type="entry name" value="Cys_Synth/Cystath_Beta-Synth"/>
</dbReference>
<evidence type="ECO:0000256" key="7">
    <source>
        <dbReference type="ARBA" id="ARBA00023192"/>
    </source>
</evidence>
<evidence type="ECO:0000256" key="3">
    <source>
        <dbReference type="ARBA" id="ARBA00012681"/>
    </source>
</evidence>
<reference evidence="10" key="1">
    <citation type="submission" date="2020-10" db="EMBL/GenBank/DDBJ databases">
        <authorList>
            <person name="Gilroy R."/>
        </authorList>
    </citation>
    <scope>NUCLEOTIDE SEQUENCE</scope>
    <source>
        <strain evidence="10">ChiHjej12B11-7776</strain>
    </source>
</reference>
<dbReference type="EMBL" id="DVOC01000005">
    <property type="protein sequence ID" value="HIU90412.1"/>
    <property type="molecule type" value="Genomic_DNA"/>
</dbReference>
<dbReference type="AlphaFoldDB" id="A0A9D1MWG7"/>
<evidence type="ECO:0000256" key="4">
    <source>
        <dbReference type="ARBA" id="ARBA00022605"/>
    </source>
</evidence>
<dbReference type="GO" id="GO:0004124">
    <property type="term" value="F:cysteine synthase activity"/>
    <property type="evidence" value="ECO:0007669"/>
    <property type="project" value="UniProtKB-EC"/>
</dbReference>
<evidence type="ECO:0000256" key="8">
    <source>
        <dbReference type="ARBA" id="ARBA00047931"/>
    </source>
</evidence>
<keyword evidence="4" id="KW-0028">Amino-acid biosynthesis</keyword>
<evidence type="ECO:0000313" key="10">
    <source>
        <dbReference type="EMBL" id="HIU90412.1"/>
    </source>
</evidence>
<evidence type="ECO:0000259" key="9">
    <source>
        <dbReference type="Pfam" id="PF00291"/>
    </source>
</evidence>
<name>A0A9D1MWG7_9BACT</name>
<dbReference type="SUPFAM" id="SSF53686">
    <property type="entry name" value="Tryptophan synthase beta subunit-like PLP-dependent enzymes"/>
    <property type="match status" value="1"/>
</dbReference>
<evidence type="ECO:0000313" key="11">
    <source>
        <dbReference type="Proteomes" id="UP000886852"/>
    </source>
</evidence>
<dbReference type="EC" id="2.5.1.47" evidence="3"/>
<evidence type="ECO:0000256" key="5">
    <source>
        <dbReference type="ARBA" id="ARBA00022679"/>
    </source>
</evidence>
<dbReference type="Proteomes" id="UP000886852">
    <property type="component" value="Unassembled WGS sequence"/>
</dbReference>
<evidence type="ECO:0000256" key="6">
    <source>
        <dbReference type="ARBA" id="ARBA00022898"/>
    </source>
</evidence>
<organism evidence="10 11">
    <name type="scientific">Candidatus Fimimonas merdipullorum</name>
    <dbReference type="NCBI Taxonomy" id="2840822"/>
    <lineage>
        <taxon>Bacteria</taxon>
        <taxon>Pseudomonadati</taxon>
        <taxon>Myxococcota</taxon>
        <taxon>Myxococcia</taxon>
        <taxon>Myxococcales</taxon>
        <taxon>Cystobacterineae</taxon>
        <taxon>Myxococcaceae</taxon>
        <taxon>Myxococcaceae incertae sedis</taxon>
        <taxon>Candidatus Fimimonas</taxon>
    </lineage>
</organism>
<sequence>MDFVNEAKKLGIGDTPLLRYDCECAANVFFKQESMNPGGSVKDRAALALILDAEEKGLLHSGGEIVEASSGNMGISLAYVGVRRGYRVTVVMPDNMSEERRALIRGLGGQLVLTDGAQAMRGAQLRADEIAKSRNALRLDQFSSLANAQAHYLSTGEEIISQLDKVDVFVAGVGTGGTLMGTARRIKEAFPFCKVVAVEPSGSNVLSGGKAGSHAIQGIGAGFVPAIYDASLVDEVQCVTDEEALDEFFILSKKQGYCCGISSAANLAVCLRLAQQPCNEGKNVVTVFPDGDDRYLSLLKSVK</sequence>
<dbReference type="Pfam" id="PF00291">
    <property type="entry name" value="PALP"/>
    <property type="match status" value="1"/>
</dbReference>
<feature type="domain" description="Tryptophan synthase beta chain-like PALP" evidence="9">
    <location>
        <begin position="10"/>
        <end position="290"/>
    </location>
</feature>
<keyword evidence="7" id="KW-0198">Cysteine biosynthesis</keyword>